<gene>
    <name evidence="5" type="ORF">SAMN05421504_1011525</name>
</gene>
<dbReference type="InterPro" id="IPR036388">
    <property type="entry name" value="WH-like_DNA-bd_sf"/>
</dbReference>
<dbReference type="Pfam" id="PF03704">
    <property type="entry name" value="BTAD"/>
    <property type="match status" value="1"/>
</dbReference>
<dbReference type="InterPro" id="IPR011990">
    <property type="entry name" value="TPR-like_helical_dom_sf"/>
</dbReference>
<dbReference type="Proteomes" id="UP000199515">
    <property type="component" value="Unassembled WGS sequence"/>
</dbReference>
<dbReference type="GO" id="GO:0006355">
    <property type="term" value="P:regulation of DNA-templated transcription"/>
    <property type="evidence" value="ECO:0007669"/>
    <property type="project" value="InterPro"/>
</dbReference>
<feature type="domain" description="OmpR/PhoB-type" evidence="3">
    <location>
        <begin position="16"/>
        <end position="85"/>
    </location>
</feature>
<dbReference type="PANTHER" id="PTHR47691:SF3">
    <property type="entry name" value="HTH-TYPE TRANSCRIPTIONAL REGULATOR RV0890C-RELATED"/>
    <property type="match status" value="1"/>
</dbReference>
<keyword evidence="2" id="KW-0238">DNA-binding</keyword>
<dbReference type="OrthoDB" id="9812579at2"/>
<dbReference type="EMBL" id="FNON01000001">
    <property type="protein sequence ID" value="SDW79449.1"/>
    <property type="molecule type" value="Genomic_DNA"/>
</dbReference>
<dbReference type="InterPro" id="IPR001867">
    <property type="entry name" value="OmpR/PhoB-type_DNA-bd"/>
</dbReference>
<proteinExistence type="inferred from homology"/>
<dbReference type="RefSeq" id="WP_091287764.1">
    <property type="nucleotide sequence ID" value="NZ_FNON01000001.1"/>
</dbReference>
<organism evidence="5 6">
    <name type="scientific">Amycolatopsis xylanica</name>
    <dbReference type="NCBI Taxonomy" id="589385"/>
    <lineage>
        <taxon>Bacteria</taxon>
        <taxon>Bacillati</taxon>
        <taxon>Actinomycetota</taxon>
        <taxon>Actinomycetes</taxon>
        <taxon>Pseudonocardiales</taxon>
        <taxon>Pseudonocardiaceae</taxon>
        <taxon>Amycolatopsis</taxon>
    </lineage>
</organism>
<dbReference type="Gene3D" id="3.40.50.300">
    <property type="entry name" value="P-loop containing nucleotide triphosphate hydrolases"/>
    <property type="match status" value="1"/>
</dbReference>
<dbReference type="GO" id="GO:0003677">
    <property type="term" value="F:DNA binding"/>
    <property type="evidence" value="ECO:0007669"/>
    <property type="project" value="UniProtKB-KW"/>
</dbReference>
<dbReference type="AlphaFoldDB" id="A0A1H2WHF9"/>
<evidence type="ECO:0000259" key="3">
    <source>
        <dbReference type="SMART" id="SM00862"/>
    </source>
</evidence>
<name>A0A1H2WHF9_9PSEU</name>
<comment type="similarity">
    <text evidence="1">Belongs to the AfsR/DnrI/RedD regulatory family.</text>
</comment>
<dbReference type="STRING" id="589385.SAMN05421504_1011525"/>
<feature type="domain" description="Bacterial transcriptional activator" evidence="4">
    <location>
        <begin position="92"/>
        <end position="232"/>
    </location>
</feature>
<dbReference type="Gene3D" id="1.10.10.10">
    <property type="entry name" value="Winged helix-like DNA-binding domain superfamily/Winged helix DNA-binding domain"/>
    <property type="match status" value="1"/>
</dbReference>
<dbReference type="SMART" id="SM01043">
    <property type="entry name" value="BTAD"/>
    <property type="match status" value="1"/>
</dbReference>
<evidence type="ECO:0000256" key="1">
    <source>
        <dbReference type="ARBA" id="ARBA00005820"/>
    </source>
</evidence>
<dbReference type="CDD" id="cd15831">
    <property type="entry name" value="BTAD"/>
    <property type="match status" value="1"/>
</dbReference>
<dbReference type="InterPro" id="IPR005158">
    <property type="entry name" value="BTAD"/>
</dbReference>
<evidence type="ECO:0000256" key="2">
    <source>
        <dbReference type="ARBA" id="ARBA00023125"/>
    </source>
</evidence>
<sequence length="950" mass="102609">MLFRLLGPIEVLGDDGSAVALPGTRARAILAMLLVSRPDVVSPSQLFTTGRSAKDPVNALHVQIAKLRAALPEPRLVSERGGYRLLTRASEVDADVFADACEKGRELARQGDPAAAVTVLREALAGWRQPAGYDFAEVWRVRLEELRLAALDTVLDAELTLGRHRELVPELAGLVAEHPLRERFAELLMLALHCGGRRPEALTVFGDLRRRLADELGTDPGPRTSALHLEILRDEPEAPLTPGGNLPHPVGALFGREPDLEAAGRLLGERRLVTLTGPGGVGKTRTARELGHRLRGRFRDGIWLVELASVARDGSVLDAVAATLLDGEPAAPARDRLVAHLREREVLLMLDNCEHVVDDAAEAAELLLGRCPRLTVLATSREPLNIEGERPVPLAPLALPDAIRLFRDRAPGVRDGDAAVGRLCARLDALPLVLELAAAGTRLFSVGEIESRLDDLANASRRAPARHHSVRALLDWSHALLSEAERRVFAGLSVFRDGCTFADAERVCGATADVLAALVDKSLVVAGPDGRFRLLETVRGYAASTMDTSACHNRHADVRIAFAREVYAGLSSPRQQELLACFLAELPNVREVTTWLLRRGDGPRALLLQGLLGYLWYVCGREAEGARWLGRAIACFDADPRPGHDGPLAVALAWHSYLGRVSGVLPDPWAPADRVRTLYRTTADRDGVRIALPAIAAVAVHLRPGAESLACLEEAEEVMAEFEHPWLRAILDAVWSEQHRRDGDLAAAVAAAEANLRYFEGIDDRFGVVFSHLRLGDAEEHAGHRSRARDRWARARDVARAGHAPVKRGYAELRLAYLDLGDDPSAAVTVLERIRAEAAELAAADLGAAAANLLGLAHVRCRDETAAVTCFLEAVASERALPVRTAVAAGHLTALAGPRWRPPVEQAVERIPDPLHRAALGVLLRNLTGLDDLGRALSSGPVCTPLAALV</sequence>
<evidence type="ECO:0000259" key="4">
    <source>
        <dbReference type="SMART" id="SM01043"/>
    </source>
</evidence>
<dbReference type="InterPro" id="IPR027417">
    <property type="entry name" value="P-loop_NTPase"/>
</dbReference>
<dbReference type="Gene3D" id="1.25.40.10">
    <property type="entry name" value="Tetratricopeptide repeat domain"/>
    <property type="match status" value="2"/>
</dbReference>
<keyword evidence="6" id="KW-1185">Reference proteome</keyword>
<reference evidence="5 6" key="1">
    <citation type="submission" date="2016-10" db="EMBL/GenBank/DDBJ databases">
        <authorList>
            <person name="de Groot N.N."/>
        </authorList>
    </citation>
    <scope>NUCLEOTIDE SEQUENCE [LARGE SCALE GENOMIC DNA]</scope>
    <source>
        <strain evidence="5 6">CPCC 202699</strain>
    </source>
</reference>
<dbReference type="SUPFAM" id="SSF52540">
    <property type="entry name" value="P-loop containing nucleoside triphosphate hydrolases"/>
    <property type="match status" value="1"/>
</dbReference>
<protein>
    <submittedName>
        <fullName evidence="5">Predicted ATPase</fullName>
    </submittedName>
</protein>
<evidence type="ECO:0000313" key="6">
    <source>
        <dbReference type="Proteomes" id="UP000199515"/>
    </source>
</evidence>
<dbReference type="GO" id="GO:0000160">
    <property type="term" value="P:phosphorelay signal transduction system"/>
    <property type="evidence" value="ECO:0007669"/>
    <property type="project" value="InterPro"/>
</dbReference>
<evidence type="ECO:0000313" key="5">
    <source>
        <dbReference type="EMBL" id="SDW79449.1"/>
    </source>
</evidence>
<dbReference type="SMART" id="SM00862">
    <property type="entry name" value="Trans_reg_C"/>
    <property type="match status" value="1"/>
</dbReference>
<accession>A0A1H2WHF9</accession>
<dbReference type="PANTHER" id="PTHR47691">
    <property type="entry name" value="REGULATOR-RELATED"/>
    <property type="match status" value="1"/>
</dbReference>
<dbReference type="SUPFAM" id="SSF48452">
    <property type="entry name" value="TPR-like"/>
    <property type="match status" value="2"/>
</dbReference>